<dbReference type="EMBL" id="JAKKWZ010000073">
    <property type="protein sequence ID" value="MCG0342482.1"/>
    <property type="molecule type" value="Genomic_DNA"/>
</dbReference>
<sequence length="169" mass="20484">MLIICIYFIVLSLPHIKLGKTIQEIENIRVTKRKKKRISEKMRRHNLSLQRPYEEFRRRVIESERMRKEREPEERRRERWRKWKKWLGLADFTEYDGPFPIFICAVLFLVIFLSGISLIVLGLFKDPYKIQIMKILYGILFTIWGAKALIIFYPVLKVVIIALFKDRKK</sequence>
<evidence type="ECO:0000313" key="3">
    <source>
        <dbReference type="Proteomes" id="UP001201179"/>
    </source>
</evidence>
<evidence type="ECO:0000313" key="2">
    <source>
        <dbReference type="EMBL" id="MCG0342482.1"/>
    </source>
</evidence>
<dbReference type="AlphaFoldDB" id="A0AAW5AXJ8"/>
<keyword evidence="1" id="KW-0812">Transmembrane</keyword>
<evidence type="ECO:0000256" key="1">
    <source>
        <dbReference type="SAM" id="Phobius"/>
    </source>
</evidence>
<keyword evidence="1" id="KW-1133">Transmembrane helix</keyword>
<dbReference type="RefSeq" id="WP_237472171.1">
    <property type="nucleotide sequence ID" value="NZ_JAKKWZ010000073.1"/>
</dbReference>
<proteinExistence type="predicted"/>
<keyword evidence="1" id="KW-0472">Membrane</keyword>
<evidence type="ECO:0008006" key="4">
    <source>
        <dbReference type="Google" id="ProtNLM"/>
    </source>
</evidence>
<name>A0AAW5AXJ8_PHOVU</name>
<reference evidence="2" key="1">
    <citation type="submission" date="2022-01" db="EMBL/GenBank/DDBJ databases">
        <authorList>
            <person name="Mingchao X."/>
        </authorList>
    </citation>
    <scope>NUCLEOTIDE SEQUENCE</scope>
    <source>
        <strain evidence="2">Bv4372</strain>
    </source>
</reference>
<comment type="caution">
    <text evidence="2">The sequence shown here is derived from an EMBL/GenBank/DDBJ whole genome shotgun (WGS) entry which is preliminary data.</text>
</comment>
<protein>
    <recommendedName>
        <fullName evidence="4">Transmembrane protein</fullName>
    </recommendedName>
</protein>
<dbReference type="Proteomes" id="UP001201179">
    <property type="component" value="Unassembled WGS sequence"/>
</dbReference>
<feature type="transmembrane region" description="Helical" evidence="1">
    <location>
        <begin position="99"/>
        <end position="124"/>
    </location>
</feature>
<gene>
    <name evidence="2" type="ORF">L4X52_21275</name>
</gene>
<accession>A0AAW5AXJ8</accession>
<organism evidence="2 3">
    <name type="scientific">Phocaeicola vulgatus</name>
    <name type="common">Bacteroides vulgatus</name>
    <dbReference type="NCBI Taxonomy" id="821"/>
    <lineage>
        <taxon>Bacteria</taxon>
        <taxon>Pseudomonadati</taxon>
        <taxon>Bacteroidota</taxon>
        <taxon>Bacteroidia</taxon>
        <taxon>Bacteroidales</taxon>
        <taxon>Bacteroidaceae</taxon>
        <taxon>Phocaeicola</taxon>
    </lineage>
</organism>
<feature type="transmembrane region" description="Helical" evidence="1">
    <location>
        <begin position="136"/>
        <end position="164"/>
    </location>
</feature>